<sequence length="234" mass="27413">MCALYWQLNDLWAAPTWSTIDYELSWKPAHYFARRFFAPVILSMAIDEEVHMFIVSDLIKPISNVTMVLEIFWFDNFIPVESFKQQISSISQQSSIEIPIDRAISDKIKEKINDRYVLRGRILSNDNTQIGYDTIHLPDKLFKIDEMNFGKAWIRKLRRKNNMLYELKLEADKIAPFVYMELAPGLIGWFSDNAFTMTESKKRVVLSLFKDPKRQLTESDISICSLHDCGKDNR</sequence>
<reference evidence="6" key="1">
    <citation type="submission" date="2016-06" db="UniProtKB">
        <authorList>
            <consortium name="WormBaseParasite"/>
        </authorList>
    </citation>
    <scope>IDENTIFICATION</scope>
</reference>
<protein>
    <submittedName>
        <fullName evidence="6">Beta-mannosidase</fullName>
    </submittedName>
</protein>
<keyword evidence="5" id="KW-1185">Reference proteome</keyword>
<evidence type="ECO:0000313" key="4">
    <source>
        <dbReference type="EMBL" id="VDK70516.1"/>
    </source>
</evidence>
<evidence type="ECO:0000256" key="1">
    <source>
        <dbReference type="ARBA" id="ARBA00007401"/>
    </source>
</evidence>
<dbReference type="InterPro" id="IPR050887">
    <property type="entry name" value="Beta-mannosidase_GH2"/>
</dbReference>
<keyword evidence="2" id="KW-0378">Hydrolase</keyword>
<dbReference type="GO" id="GO:0006516">
    <property type="term" value="P:glycoprotein catabolic process"/>
    <property type="evidence" value="ECO:0007669"/>
    <property type="project" value="TreeGrafter"/>
</dbReference>
<evidence type="ECO:0000313" key="5">
    <source>
        <dbReference type="Proteomes" id="UP000271087"/>
    </source>
</evidence>
<dbReference type="WBParaSite" id="nOo.2.0.1.t03788-RA">
    <property type="protein sequence ID" value="nOo.2.0.1.t03788-RA"/>
    <property type="gene ID" value="nOo.2.0.1.g03788"/>
</dbReference>
<dbReference type="InterPro" id="IPR017853">
    <property type="entry name" value="GH"/>
</dbReference>
<keyword evidence="2" id="KW-0326">Glycosidase</keyword>
<dbReference type="InterPro" id="IPR041625">
    <property type="entry name" value="Beta-mannosidase_Ig"/>
</dbReference>
<dbReference type="Gene3D" id="3.20.20.80">
    <property type="entry name" value="Glycosidases"/>
    <property type="match status" value="1"/>
</dbReference>
<dbReference type="OrthoDB" id="2866996at2759"/>
<dbReference type="AlphaFoldDB" id="A0A182E6Z8"/>
<proteinExistence type="inferred from homology"/>
<evidence type="ECO:0000256" key="2">
    <source>
        <dbReference type="ARBA" id="ARBA00023295"/>
    </source>
</evidence>
<dbReference type="Gene3D" id="2.60.40.10">
    <property type="entry name" value="Immunoglobulins"/>
    <property type="match status" value="1"/>
</dbReference>
<name>A0A182E6Z8_ONCOC</name>
<evidence type="ECO:0000259" key="3">
    <source>
        <dbReference type="Pfam" id="PF17753"/>
    </source>
</evidence>
<reference evidence="4 5" key="2">
    <citation type="submission" date="2018-08" db="EMBL/GenBank/DDBJ databases">
        <authorList>
            <person name="Laetsch R D."/>
            <person name="Stevens L."/>
            <person name="Kumar S."/>
            <person name="Blaxter L. M."/>
        </authorList>
    </citation>
    <scope>NUCLEOTIDE SEQUENCE [LARGE SCALE GENOMIC DNA]</scope>
</reference>
<dbReference type="Proteomes" id="UP000271087">
    <property type="component" value="Unassembled WGS sequence"/>
</dbReference>
<organism evidence="6">
    <name type="scientific">Onchocerca ochengi</name>
    <name type="common">Filarial nematode worm</name>
    <dbReference type="NCBI Taxonomy" id="42157"/>
    <lineage>
        <taxon>Eukaryota</taxon>
        <taxon>Metazoa</taxon>
        <taxon>Ecdysozoa</taxon>
        <taxon>Nematoda</taxon>
        <taxon>Chromadorea</taxon>
        <taxon>Rhabditida</taxon>
        <taxon>Spirurina</taxon>
        <taxon>Spiruromorpha</taxon>
        <taxon>Filarioidea</taxon>
        <taxon>Onchocercidae</taxon>
        <taxon>Onchocerca</taxon>
    </lineage>
</organism>
<dbReference type="GO" id="GO:0004567">
    <property type="term" value="F:beta-mannosidase activity"/>
    <property type="evidence" value="ECO:0007669"/>
    <property type="project" value="TreeGrafter"/>
</dbReference>
<evidence type="ECO:0000313" key="6">
    <source>
        <dbReference type="WBParaSite" id="nOo.2.0.1.t03788-RA"/>
    </source>
</evidence>
<dbReference type="STRING" id="42157.A0A182E6Z8"/>
<gene>
    <name evidence="4" type="ORF">NOO_LOCUS3788</name>
</gene>
<dbReference type="SUPFAM" id="SSF51445">
    <property type="entry name" value="(Trans)glycosidases"/>
    <property type="match status" value="1"/>
</dbReference>
<dbReference type="Pfam" id="PF17753">
    <property type="entry name" value="Ig_mannosidase"/>
    <property type="match status" value="1"/>
</dbReference>
<accession>A0A182E6Z8</accession>
<dbReference type="EMBL" id="UYRW01000765">
    <property type="protein sequence ID" value="VDK70516.1"/>
    <property type="molecule type" value="Genomic_DNA"/>
</dbReference>
<feature type="domain" description="Beta-mannosidase Ig-fold" evidence="3">
    <location>
        <begin position="162"/>
        <end position="229"/>
    </location>
</feature>
<comment type="similarity">
    <text evidence="1">Belongs to the glycosyl hydrolase 2 family.</text>
</comment>
<dbReference type="PANTHER" id="PTHR43730:SF1">
    <property type="entry name" value="BETA-MANNOSIDASE"/>
    <property type="match status" value="1"/>
</dbReference>
<dbReference type="InterPro" id="IPR013783">
    <property type="entry name" value="Ig-like_fold"/>
</dbReference>
<dbReference type="PANTHER" id="PTHR43730">
    <property type="entry name" value="BETA-MANNOSIDASE"/>
    <property type="match status" value="1"/>
</dbReference>